<protein>
    <submittedName>
        <fullName evidence="1">Uncharacterized protein</fullName>
    </submittedName>
</protein>
<dbReference type="EMBL" id="ASHM01016431">
    <property type="protein sequence ID" value="PNX98238.1"/>
    <property type="molecule type" value="Genomic_DNA"/>
</dbReference>
<evidence type="ECO:0000313" key="1">
    <source>
        <dbReference type="EMBL" id="PNX98238.1"/>
    </source>
</evidence>
<feature type="non-terminal residue" evidence="1">
    <location>
        <position position="1"/>
    </location>
</feature>
<gene>
    <name evidence="1" type="ORF">L195_g021480</name>
</gene>
<evidence type="ECO:0000313" key="2">
    <source>
        <dbReference type="Proteomes" id="UP000236291"/>
    </source>
</evidence>
<reference evidence="1 2" key="2">
    <citation type="journal article" date="2017" name="Front. Plant Sci.">
        <title>Gene Classification and Mining of Molecular Markers Useful in Red Clover (Trifolium pratense) Breeding.</title>
        <authorList>
            <person name="Istvanek J."/>
            <person name="Dluhosova J."/>
            <person name="Dluhos P."/>
            <person name="Patkova L."/>
            <person name="Nedelnik J."/>
            <person name="Repkova J."/>
        </authorList>
    </citation>
    <scope>NUCLEOTIDE SEQUENCE [LARGE SCALE GENOMIC DNA]</scope>
    <source>
        <strain evidence="2">cv. Tatra</strain>
        <tissue evidence="1">Young leaves</tissue>
    </source>
</reference>
<accession>A0A2K3N5C1</accession>
<organism evidence="1 2">
    <name type="scientific">Trifolium pratense</name>
    <name type="common">Red clover</name>
    <dbReference type="NCBI Taxonomy" id="57577"/>
    <lineage>
        <taxon>Eukaryota</taxon>
        <taxon>Viridiplantae</taxon>
        <taxon>Streptophyta</taxon>
        <taxon>Embryophyta</taxon>
        <taxon>Tracheophyta</taxon>
        <taxon>Spermatophyta</taxon>
        <taxon>Magnoliopsida</taxon>
        <taxon>eudicotyledons</taxon>
        <taxon>Gunneridae</taxon>
        <taxon>Pentapetalae</taxon>
        <taxon>rosids</taxon>
        <taxon>fabids</taxon>
        <taxon>Fabales</taxon>
        <taxon>Fabaceae</taxon>
        <taxon>Papilionoideae</taxon>
        <taxon>50 kb inversion clade</taxon>
        <taxon>NPAAA clade</taxon>
        <taxon>Hologalegina</taxon>
        <taxon>IRL clade</taxon>
        <taxon>Trifolieae</taxon>
        <taxon>Trifolium</taxon>
    </lineage>
</organism>
<sequence>SAIPQAVWGTTQVSEGLSSDKTVRRLVEEACPLVFGLLALYRTPAHCTGKSFTVQGFEVDEAVDVEFSYDDFEIVSSSDFLFEGRFAKGGCCS</sequence>
<name>A0A2K3N5C1_TRIPR</name>
<dbReference type="AlphaFoldDB" id="A0A2K3N5C1"/>
<comment type="caution">
    <text evidence="1">The sequence shown here is derived from an EMBL/GenBank/DDBJ whole genome shotgun (WGS) entry which is preliminary data.</text>
</comment>
<dbReference type="Proteomes" id="UP000236291">
    <property type="component" value="Unassembled WGS sequence"/>
</dbReference>
<reference evidence="1 2" key="1">
    <citation type="journal article" date="2014" name="Am. J. Bot.">
        <title>Genome assembly and annotation for red clover (Trifolium pratense; Fabaceae).</title>
        <authorList>
            <person name="Istvanek J."/>
            <person name="Jaros M."/>
            <person name="Krenek A."/>
            <person name="Repkova J."/>
        </authorList>
    </citation>
    <scope>NUCLEOTIDE SEQUENCE [LARGE SCALE GENOMIC DNA]</scope>
    <source>
        <strain evidence="2">cv. Tatra</strain>
        <tissue evidence="1">Young leaves</tissue>
    </source>
</reference>
<proteinExistence type="predicted"/>